<dbReference type="EMBL" id="CM047750">
    <property type="protein sequence ID" value="KAJ0008348.1"/>
    <property type="molecule type" value="Genomic_DNA"/>
</dbReference>
<comment type="caution">
    <text evidence="1">The sequence shown here is derived from an EMBL/GenBank/DDBJ whole genome shotgun (WGS) entry which is preliminary data.</text>
</comment>
<organism evidence="1 2">
    <name type="scientific">Pistacia integerrima</name>
    <dbReference type="NCBI Taxonomy" id="434235"/>
    <lineage>
        <taxon>Eukaryota</taxon>
        <taxon>Viridiplantae</taxon>
        <taxon>Streptophyta</taxon>
        <taxon>Embryophyta</taxon>
        <taxon>Tracheophyta</taxon>
        <taxon>Spermatophyta</taxon>
        <taxon>Magnoliopsida</taxon>
        <taxon>eudicotyledons</taxon>
        <taxon>Gunneridae</taxon>
        <taxon>Pentapetalae</taxon>
        <taxon>rosids</taxon>
        <taxon>malvids</taxon>
        <taxon>Sapindales</taxon>
        <taxon>Anacardiaceae</taxon>
        <taxon>Pistacia</taxon>
    </lineage>
</organism>
<sequence length="91" mass="10050">MLSKGYIANIVNPRLHGDFDTNSVWKAVEIAMPCVSPTSAKRPTMNQVVVELHESLAMEIARKKLGRDAAPKDSVLSMNLNLDTEVSPMLR</sequence>
<gene>
    <name evidence="1" type="ORF">Pint_28800</name>
</gene>
<accession>A0ACC0X257</accession>
<evidence type="ECO:0000313" key="2">
    <source>
        <dbReference type="Proteomes" id="UP001163603"/>
    </source>
</evidence>
<reference evidence="2" key="1">
    <citation type="journal article" date="2023" name="G3 (Bethesda)">
        <title>Genome assembly and association tests identify interacting loci associated with vigor, precocity, and sex in interspecific pistachio rootstocks.</title>
        <authorList>
            <person name="Palmer W."/>
            <person name="Jacygrad E."/>
            <person name="Sagayaradj S."/>
            <person name="Cavanaugh K."/>
            <person name="Han R."/>
            <person name="Bertier L."/>
            <person name="Beede B."/>
            <person name="Kafkas S."/>
            <person name="Golino D."/>
            <person name="Preece J."/>
            <person name="Michelmore R."/>
        </authorList>
    </citation>
    <scope>NUCLEOTIDE SEQUENCE [LARGE SCALE GENOMIC DNA]</scope>
</reference>
<keyword evidence="2" id="KW-1185">Reference proteome</keyword>
<dbReference type="Proteomes" id="UP001163603">
    <property type="component" value="Chromosome 15"/>
</dbReference>
<evidence type="ECO:0000313" key="1">
    <source>
        <dbReference type="EMBL" id="KAJ0008348.1"/>
    </source>
</evidence>
<proteinExistence type="predicted"/>
<name>A0ACC0X257_9ROSI</name>
<protein>
    <submittedName>
        <fullName evidence="1">Uncharacterized protein</fullName>
    </submittedName>
</protein>